<keyword evidence="2" id="KW-1185">Reference proteome</keyword>
<sequence length="125" mass="14626">MPQIYNRIIFLELFFILLPILSAIYTVKAEDDAEDILGQMINKRNSWWSKKSFPLTEDYPDRSSLEDLRCDQTKFFFNCYIRLCVSELVSCAKESKDSKRSFDDCKSDYRMCGLKCMSSVTPLSE</sequence>
<evidence type="ECO:0000313" key="3">
    <source>
        <dbReference type="RefSeq" id="XP_029641384.1"/>
    </source>
</evidence>
<protein>
    <submittedName>
        <fullName evidence="3">Uncharacterized protein LOC115216316</fullName>
    </submittedName>
</protein>
<accession>A0A6P7ST23</accession>
<evidence type="ECO:0000256" key="1">
    <source>
        <dbReference type="SAM" id="SignalP"/>
    </source>
</evidence>
<keyword evidence="1" id="KW-0732">Signal</keyword>
<organism evidence="2 3">
    <name type="scientific">Octopus sinensis</name>
    <name type="common">East Asian common octopus</name>
    <dbReference type="NCBI Taxonomy" id="2607531"/>
    <lineage>
        <taxon>Eukaryota</taxon>
        <taxon>Metazoa</taxon>
        <taxon>Spiralia</taxon>
        <taxon>Lophotrochozoa</taxon>
        <taxon>Mollusca</taxon>
        <taxon>Cephalopoda</taxon>
        <taxon>Coleoidea</taxon>
        <taxon>Octopodiformes</taxon>
        <taxon>Octopoda</taxon>
        <taxon>Incirrata</taxon>
        <taxon>Octopodidae</taxon>
        <taxon>Octopus</taxon>
    </lineage>
</organism>
<name>A0A6P7ST23_9MOLL</name>
<evidence type="ECO:0000313" key="2">
    <source>
        <dbReference type="Proteomes" id="UP000515154"/>
    </source>
</evidence>
<dbReference type="AlphaFoldDB" id="A0A6P7ST23"/>
<dbReference type="Proteomes" id="UP000515154">
    <property type="component" value="Linkage group LG10"/>
</dbReference>
<feature type="chain" id="PRO_5027550437" evidence="1">
    <location>
        <begin position="30"/>
        <end position="125"/>
    </location>
</feature>
<proteinExistence type="predicted"/>
<reference evidence="3" key="1">
    <citation type="submission" date="2025-08" db="UniProtKB">
        <authorList>
            <consortium name="RefSeq"/>
        </authorList>
    </citation>
    <scope>IDENTIFICATION</scope>
</reference>
<gene>
    <name evidence="3" type="primary">LOC115216316</name>
</gene>
<feature type="signal peptide" evidence="1">
    <location>
        <begin position="1"/>
        <end position="29"/>
    </location>
</feature>
<dbReference type="RefSeq" id="XP_029641384.1">
    <property type="nucleotide sequence ID" value="XM_029785524.2"/>
</dbReference>
<dbReference type="KEGG" id="osn:115216316"/>